<evidence type="ECO:0000313" key="3">
    <source>
        <dbReference type="Ensembl" id="ENSOANP00000051386.1"/>
    </source>
</evidence>
<feature type="repeat" description="WD" evidence="1">
    <location>
        <begin position="229"/>
        <end position="262"/>
    </location>
</feature>
<organism evidence="3 4">
    <name type="scientific">Ornithorhynchus anatinus</name>
    <name type="common">Duckbill platypus</name>
    <dbReference type="NCBI Taxonomy" id="9258"/>
    <lineage>
        <taxon>Eukaryota</taxon>
        <taxon>Metazoa</taxon>
        <taxon>Chordata</taxon>
        <taxon>Craniata</taxon>
        <taxon>Vertebrata</taxon>
        <taxon>Euteleostomi</taxon>
        <taxon>Mammalia</taxon>
        <taxon>Monotremata</taxon>
        <taxon>Ornithorhynchidae</taxon>
        <taxon>Ornithorhynchus</taxon>
    </lineage>
</organism>
<feature type="compositionally biased region" description="Polar residues" evidence="2">
    <location>
        <begin position="552"/>
        <end position="574"/>
    </location>
</feature>
<dbReference type="InterPro" id="IPR011047">
    <property type="entry name" value="Quinoprotein_ADH-like_sf"/>
</dbReference>
<feature type="compositionally biased region" description="Basic and acidic residues" evidence="2">
    <location>
        <begin position="10"/>
        <end position="22"/>
    </location>
</feature>
<gene>
    <name evidence="3" type="primary">WDR27</name>
</gene>
<dbReference type="SUPFAM" id="SSF50998">
    <property type="entry name" value="Quinoprotein alcohol dehydrogenase-like"/>
    <property type="match status" value="1"/>
</dbReference>
<dbReference type="InterPro" id="IPR042411">
    <property type="entry name" value="WDR27"/>
</dbReference>
<keyword evidence="4" id="KW-1185">Reference proteome</keyword>
<proteinExistence type="predicted"/>
<feature type="region of interest" description="Disordered" evidence="2">
    <location>
        <begin position="1"/>
        <end position="55"/>
    </location>
</feature>
<dbReference type="InParanoid" id="A0A6I8PFK7"/>
<keyword evidence="1" id="KW-0853">WD repeat</keyword>
<dbReference type="Ensembl" id="ENSOANT00000062721.1">
    <property type="protein sequence ID" value="ENSOANP00000051386.1"/>
    <property type="gene ID" value="ENSOANG00000020572.3"/>
</dbReference>
<dbReference type="OMA" id="FAQFYYI"/>
<accession>A0A6I8PFK7</accession>
<reference evidence="3" key="1">
    <citation type="submission" date="2025-08" db="UniProtKB">
        <authorList>
            <consortium name="Ensembl"/>
        </authorList>
    </citation>
    <scope>IDENTIFICATION</scope>
    <source>
        <strain evidence="3">Glennie</strain>
    </source>
</reference>
<evidence type="ECO:0000256" key="1">
    <source>
        <dbReference type="PROSITE-ProRule" id="PRU00221"/>
    </source>
</evidence>
<dbReference type="GO" id="GO:0005654">
    <property type="term" value="C:nucleoplasm"/>
    <property type="evidence" value="ECO:0007669"/>
    <property type="project" value="Ensembl"/>
</dbReference>
<dbReference type="AlphaFoldDB" id="A0A6I8PFK7"/>
<feature type="region of interest" description="Disordered" evidence="2">
    <location>
        <begin position="537"/>
        <end position="574"/>
    </location>
</feature>
<dbReference type="PROSITE" id="PS50294">
    <property type="entry name" value="WD_REPEATS_REGION"/>
    <property type="match status" value="2"/>
</dbReference>
<dbReference type="Bgee" id="ENSOANG00000020572">
    <property type="expression patterns" value="Expressed in testis and 6 other cell types or tissues"/>
</dbReference>
<protein>
    <submittedName>
        <fullName evidence="3">WD repeat domain 27</fullName>
    </submittedName>
</protein>
<dbReference type="Gene3D" id="2.130.10.10">
    <property type="entry name" value="YVTN repeat-like/Quinoprotein amine dehydrogenase"/>
    <property type="match status" value="4"/>
</dbReference>
<dbReference type="InterPro" id="IPR015943">
    <property type="entry name" value="WD40/YVTN_repeat-like_dom_sf"/>
</dbReference>
<dbReference type="Proteomes" id="UP000002279">
    <property type="component" value="Unplaced"/>
</dbReference>
<name>A0A6I8PFK7_ORNAN</name>
<reference evidence="3" key="2">
    <citation type="submission" date="2025-09" db="UniProtKB">
        <authorList>
            <consortium name="Ensembl"/>
        </authorList>
    </citation>
    <scope>IDENTIFICATION</scope>
    <source>
        <strain evidence="3">Glennie</strain>
    </source>
</reference>
<evidence type="ECO:0000313" key="4">
    <source>
        <dbReference type="Proteomes" id="UP000002279"/>
    </source>
</evidence>
<feature type="repeat" description="WD" evidence="1">
    <location>
        <begin position="619"/>
        <end position="660"/>
    </location>
</feature>
<evidence type="ECO:0000256" key="2">
    <source>
        <dbReference type="SAM" id="MobiDB-lite"/>
    </source>
</evidence>
<dbReference type="PANTHER" id="PTHR44525">
    <property type="entry name" value="WD REPEAT-CONTAINING PROTEIN 27"/>
    <property type="match status" value="1"/>
</dbReference>
<dbReference type="FunCoup" id="A0A6I8PFK7">
    <property type="interactions" value="678"/>
</dbReference>
<dbReference type="PROSITE" id="PS50082">
    <property type="entry name" value="WD_REPEATS_2"/>
    <property type="match status" value="3"/>
</dbReference>
<sequence>MAASAAAQLSRERGEARGEGVRRHGNGGAAPGPPPPTGADGQEGAATPPGRPCGRQTQRLEQCFAQRFSMENREDLYSTKDDCLDDIILEKHFVESSRLASPVQLACSLHYCAFPWDGNELCIWNTDIPSYEPLHLIGHHQSITAVAFGNKANPLLICSASHDYVIVWSLDECEEKIEQGLLPRGTIIGTLLGMVLHLRFSPDDQKVAVCVGNRILVLNAKHEEILAELEGHLNPVTAVEFCIWQPNKLVSVSEDRSFKVWDHCNAVLIYQSAILAASPLLSLFIDEENQQLILGSGVGQLWIFSLINEHQYRCVVNIDLKKKHRNFLTNRIKSGQHGLFGESQFSFQRVQEEERVEATLPVLRMELCDQSFNFNAEYDFFPVVNARRLWIGSSNGLYVINLANFEVEAVLNYKDFSKLSIKVAGSCAIMNNPVNHKVFCLLTSKLGHQISILEIDFPSFMKSQKYCSTRKTISIIPSCGLLPTSPLCVGTAKKKTIQPGSQKKSDAKKKIKDQPLVFHNKVQSSGYLSLPRRTMFSPKINRSKDNGKSSKPRTSCQWKEYSLESSAPTETSRQIPVDHKPTAIYSIQYSGDGQHLACGLANQSLLVFDSNLSKTPAVFSGHDGAVISVGWSHDRKWLVSASEDRTMRIWSVRNTKPALFLGKDRFCKPISFAQFYYMDNFILMSSGVEIQLLKYHIDTCKDEIKRYQQKSMCKSIQKFHMTSPVEITSLSAVNDFYSHIVLGAGTNRALEVFDLNVGCSAAIIPDLHSRPVHQICQNKGSAFATQQSEAYNLFLTTAVGDGIKLWDLRTLRCERHFEGHLNRCHPCGITLSPCGRFIACGSEDRCVYLYEMRSSTFCHKLAGHTETVIQVAFSPSTPQLTTGTLDGNLQLFLPTAGLSVNPGQDASKE</sequence>
<dbReference type="GeneTree" id="ENSGT00390000012017"/>
<dbReference type="Pfam" id="PF00400">
    <property type="entry name" value="WD40"/>
    <property type="match status" value="4"/>
</dbReference>
<dbReference type="InterPro" id="IPR001680">
    <property type="entry name" value="WD40_rpt"/>
</dbReference>
<dbReference type="SMART" id="SM00320">
    <property type="entry name" value="WD40"/>
    <property type="match status" value="9"/>
</dbReference>
<feature type="repeat" description="WD" evidence="1">
    <location>
        <begin position="861"/>
        <end position="892"/>
    </location>
</feature>
<dbReference type="PANTHER" id="PTHR44525:SF1">
    <property type="entry name" value="WD REPEAT-CONTAINING PROTEIN 27"/>
    <property type="match status" value="1"/>
</dbReference>